<feature type="signal peptide" evidence="13">
    <location>
        <begin position="1"/>
        <end position="21"/>
    </location>
</feature>
<protein>
    <recommendedName>
        <fullName evidence="4 10">Cellulase</fullName>
        <ecNumber evidence="4 10">3.2.1.4</ecNumber>
    </recommendedName>
</protein>
<comment type="caution">
    <text evidence="15">The sequence shown here is derived from an EMBL/GenBank/DDBJ whole genome shotgun (WGS) entry which is preliminary data.</text>
</comment>
<keyword evidence="8" id="KW-0326">Glycosidase</keyword>
<dbReference type="GO" id="GO:0008810">
    <property type="term" value="F:cellulase activity"/>
    <property type="evidence" value="ECO:0007669"/>
    <property type="project" value="UniProtKB-EC"/>
</dbReference>
<dbReference type="InterPro" id="IPR011701">
    <property type="entry name" value="MFS"/>
</dbReference>
<name>A0A9P4TDT8_CURKU</name>
<keyword evidence="13" id="KW-0732">Signal</keyword>
<gene>
    <name evidence="15" type="ORF">E8E13_004067</name>
</gene>
<dbReference type="InterPro" id="IPR036259">
    <property type="entry name" value="MFS_trans_sf"/>
</dbReference>
<evidence type="ECO:0000256" key="6">
    <source>
        <dbReference type="ARBA" id="ARBA00023001"/>
    </source>
</evidence>
<feature type="transmembrane region" description="Helical" evidence="12">
    <location>
        <begin position="541"/>
        <end position="564"/>
    </location>
</feature>
<evidence type="ECO:0000256" key="2">
    <source>
        <dbReference type="ARBA" id="ARBA00004141"/>
    </source>
</evidence>
<evidence type="ECO:0000256" key="12">
    <source>
        <dbReference type="SAM" id="Phobius"/>
    </source>
</evidence>
<comment type="similarity">
    <text evidence="3">Belongs to the glycosyl hydrolase 45 (cellulase K) family.</text>
</comment>
<dbReference type="Gene3D" id="1.20.1250.20">
    <property type="entry name" value="MFS general substrate transporter like domains"/>
    <property type="match status" value="1"/>
</dbReference>
<dbReference type="SUPFAM" id="SSF50685">
    <property type="entry name" value="Barwin-like endoglucanases"/>
    <property type="match status" value="1"/>
</dbReference>
<dbReference type="CDD" id="cd17325">
    <property type="entry name" value="MFS_MdtG_SLC18_like"/>
    <property type="match status" value="1"/>
</dbReference>
<keyword evidence="5" id="KW-0378">Hydrolase</keyword>
<feature type="transmembrane region" description="Helical" evidence="12">
    <location>
        <begin position="270"/>
        <end position="293"/>
    </location>
</feature>
<feature type="domain" description="Glycosyl hydrolases family 45 active site" evidence="14">
    <location>
        <begin position="28"/>
        <end position="39"/>
    </location>
</feature>
<comment type="subcellular location">
    <subcellularLocation>
        <location evidence="2">Membrane</location>
        <topology evidence="2">Multi-pass membrane protein</topology>
    </subcellularLocation>
</comment>
<evidence type="ECO:0000313" key="16">
    <source>
        <dbReference type="Proteomes" id="UP000801428"/>
    </source>
</evidence>
<feature type="transmembrane region" description="Helical" evidence="12">
    <location>
        <begin position="300"/>
        <end position="319"/>
    </location>
</feature>
<organism evidence="15 16">
    <name type="scientific">Curvularia kusanoi</name>
    <name type="common">Cochliobolus kusanoi</name>
    <dbReference type="NCBI Taxonomy" id="90978"/>
    <lineage>
        <taxon>Eukaryota</taxon>
        <taxon>Fungi</taxon>
        <taxon>Dikarya</taxon>
        <taxon>Ascomycota</taxon>
        <taxon>Pezizomycotina</taxon>
        <taxon>Dothideomycetes</taxon>
        <taxon>Pleosporomycetidae</taxon>
        <taxon>Pleosporales</taxon>
        <taxon>Pleosporineae</taxon>
        <taxon>Pleosporaceae</taxon>
        <taxon>Curvularia</taxon>
    </lineage>
</organism>
<dbReference type="PANTHER" id="PTHR39730">
    <property type="entry name" value="ENDOGLUCANASE 1"/>
    <property type="match status" value="1"/>
</dbReference>
<keyword evidence="12" id="KW-0472">Membrane</keyword>
<feature type="chain" id="PRO_5040432245" description="Cellulase" evidence="13">
    <location>
        <begin position="22"/>
        <end position="601"/>
    </location>
</feature>
<accession>A0A9P4TDT8</accession>
<dbReference type="InterPro" id="IPR036908">
    <property type="entry name" value="RlpA-like_sf"/>
</dbReference>
<keyword evidence="9" id="KW-0624">Polysaccharide degradation</keyword>
<evidence type="ECO:0000256" key="8">
    <source>
        <dbReference type="ARBA" id="ARBA00023295"/>
    </source>
</evidence>
<keyword evidence="6" id="KW-0136">Cellulose degradation</keyword>
<dbReference type="Proteomes" id="UP000801428">
    <property type="component" value="Unassembled WGS sequence"/>
</dbReference>
<dbReference type="Pfam" id="PF02015">
    <property type="entry name" value="Glyco_hydro_45"/>
    <property type="match status" value="1"/>
</dbReference>
<comment type="catalytic activity">
    <reaction evidence="1 10">
        <text>Endohydrolysis of (1-&gt;4)-beta-D-glucosidic linkages in cellulose, lichenin and cereal beta-D-glucans.</text>
        <dbReference type="EC" id="3.2.1.4"/>
    </reaction>
</comment>
<evidence type="ECO:0000256" key="7">
    <source>
        <dbReference type="ARBA" id="ARBA00023277"/>
    </source>
</evidence>
<dbReference type="GO" id="GO:0016020">
    <property type="term" value="C:membrane"/>
    <property type="evidence" value="ECO:0007669"/>
    <property type="project" value="UniProtKB-SubCell"/>
</dbReference>
<dbReference type="Gene3D" id="2.40.40.10">
    <property type="entry name" value="RlpA-like domain"/>
    <property type="match status" value="1"/>
</dbReference>
<dbReference type="Gene3D" id="1.20.1720.10">
    <property type="entry name" value="Multidrug resistance protein D"/>
    <property type="match status" value="1"/>
</dbReference>
<proteinExistence type="inferred from homology"/>
<dbReference type="PROSITE" id="PS01140">
    <property type="entry name" value="GLYCOSYL_HYDROL_F45"/>
    <property type="match status" value="1"/>
</dbReference>
<feature type="compositionally biased region" description="Basic and acidic residues" evidence="11">
    <location>
        <begin position="335"/>
        <end position="359"/>
    </location>
</feature>
<evidence type="ECO:0000256" key="3">
    <source>
        <dbReference type="ARBA" id="ARBA00007793"/>
    </source>
</evidence>
<dbReference type="GO" id="GO:0030245">
    <property type="term" value="P:cellulose catabolic process"/>
    <property type="evidence" value="ECO:0007669"/>
    <property type="project" value="UniProtKB-KW"/>
</dbReference>
<keyword evidence="16" id="KW-1185">Reference proteome</keyword>
<dbReference type="InterPro" id="IPR052288">
    <property type="entry name" value="GH45_Enzymes"/>
</dbReference>
<evidence type="ECO:0000256" key="4">
    <source>
        <dbReference type="ARBA" id="ARBA00012601"/>
    </source>
</evidence>
<dbReference type="SUPFAM" id="SSF103473">
    <property type="entry name" value="MFS general substrate transporter"/>
    <property type="match status" value="1"/>
</dbReference>
<feature type="transmembrane region" description="Helical" evidence="12">
    <location>
        <begin position="571"/>
        <end position="596"/>
    </location>
</feature>
<evidence type="ECO:0000259" key="14">
    <source>
        <dbReference type="PROSITE" id="PS01140"/>
    </source>
</evidence>
<evidence type="ECO:0000256" key="9">
    <source>
        <dbReference type="ARBA" id="ARBA00023326"/>
    </source>
</evidence>
<feature type="region of interest" description="Disordered" evidence="11">
    <location>
        <begin position="334"/>
        <end position="377"/>
    </location>
</feature>
<keyword evidence="12" id="KW-0812">Transmembrane</keyword>
<evidence type="ECO:0000256" key="10">
    <source>
        <dbReference type="PROSITE-ProRule" id="PRU10069"/>
    </source>
</evidence>
<dbReference type="CDD" id="cd22278">
    <property type="entry name" value="DPBB_GH45_endoglucanase"/>
    <property type="match status" value="1"/>
</dbReference>
<feature type="active site" description="Nucleophile" evidence="10">
    <location>
        <position position="33"/>
    </location>
</feature>
<evidence type="ECO:0000313" key="15">
    <source>
        <dbReference type="EMBL" id="KAF3002433.1"/>
    </source>
</evidence>
<reference evidence="15" key="1">
    <citation type="submission" date="2019-04" db="EMBL/GenBank/DDBJ databases">
        <title>Sequencing of skin fungus with MAO and IRED activity.</title>
        <authorList>
            <person name="Marsaioli A.J."/>
            <person name="Bonatto J.M.C."/>
            <person name="Reis Junior O."/>
        </authorList>
    </citation>
    <scope>NUCLEOTIDE SEQUENCE</scope>
    <source>
        <strain evidence="15">30M1</strain>
    </source>
</reference>
<dbReference type="EMBL" id="SWKU01000011">
    <property type="protein sequence ID" value="KAF3002433.1"/>
    <property type="molecule type" value="Genomic_DNA"/>
</dbReference>
<feature type="transmembrane region" description="Helical" evidence="12">
    <location>
        <begin position="489"/>
        <end position="510"/>
    </location>
</feature>
<evidence type="ECO:0000256" key="11">
    <source>
        <dbReference type="SAM" id="MobiDB-lite"/>
    </source>
</evidence>
<keyword evidence="7" id="KW-0119">Carbohydrate metabolism</keyword>
<evidence type="ECO:0000256" key="5">
    <source>
        <dbReference type="ARBA" id="ARBA00022801"/>
    </source>
</evidence>
<dbReference type="PANTHER" id="PTHR39730:SF1">
    <property type="entry name" value="ENDOGLUCANASE 1"/>
    <property type="match status" value="1"/>
</dbReference>
<sequence>MHFLQQLTVATLALGTALVDAQVKTGKTTRYWDCCKPSCGWSGKASVNSPVKSCDKSDNPLSDMAAKNGCESGGSAFMCTNQSPWAVNDNLAYGFAAAKLSGQSESNWCCACYELTFTSGPVNGKKMVVQVTNTGGDLGDNHFDLQMPGGGVGLFNGCTAEFGAPSTGWGAQYGGISSRSQCDSFPAKLKAGCYWRFDWFQNADNPSVSFQPVTCPSALTDKTGLLLQIGSSTGILIAGRVLQGASAAVVWVIGLALLADTVPQENLAQAMGYVSLGMSLGILIAPLLGGVVFDRAGYDAVFGMAYGLIGLDIILRLLLVEKKVAARWDTNSGAHVKESTDSPTNERDSARDQTIDAEKGGVSGQSETSNLHQSADLRDRRRDRLPPVLALLYSRRLWAALFCALIQAALLTSFDSVLTIHAANLFGWTATGAALLFLPIVIPSFLAPLFGWFSDKYGGRYPVTLGFLGACPPLICLRFVDENTINDKVILCALLALTGLFLSITFPPIMAEISGVVEAKEKSMLASGRSGFGSGGAYAQAYGLFNMAFAAGCMVGPLLAGFIVEDKGWSIMALVLGILSAITAIPAFLWLGGWIFGKKGV</sequence>
<dbReference type="EC" id="3.2.1.4" evidence="4 10"/>
<evidence type="ECO:0000256" key="13">
    <source>
        <dbReference type="SAM" id="SignalP"/>
    </source>
</evidence>
<keyword evidence="12" id="KW-1133">Transmembrane helix</keyword>
<feature type="compositionally biased region" description="Polar residues" evidence="11">
    <location>
        <begin position="364"/>
        <end position="373"/>
    </location>
</feature>
<dbReference type="OrthoDB" id="10035502at2759"/>
<dbReference type="Pfam" id="PF07690">
    <property type="entry name" value="MFS_1"/>
    <property type="match status" value="1"/>
</dbReference>
<dbReference type="GO" id="GO:0022857">
    <property type="term" value="F:transmembrane transporter activity"/>
    <property type="evidence" value="ECO:0007669"/>
    <property type="project" value="InterPro"/>
</dbReference>
<dbReference type="AlphaFoldDB" id="A0A9P4TDT8"/>
<evidence type="ECO:0000256" key="1">
    <source>
        <dbReference type="ARBA" id="ARBA00000966"/>
    </source>
</evidence>
<feature type="transmembrane region" description="Helical" evidence="12">
    <location>
        <begin position="397"/>
        <end position="418"/>
    </location>
</feature>
<feature type="transmembrane region" description="Helical" evidence="12">
    <location>
        <begin position="425"/>
        <end position="453"/>
    </location>
</feature>
<dbReference type="InterPro" id="IPR000334">
    <property type="entry name" value="Glyco_hydro_45"/>
</dbReference>